<dbReference type="CDD" id="cd04301">
    <property type="entry name" value="NAT_SF"/>
    <property type="match status" value="1"/>
</dbReference>
<evidence type="ECO:0000313" key="2">
    <source>
        <dbReference type="EMBL" id="SEE77867.1"/>
    </source>
</evidence>
<evidence type="ECO:0000259" key="1">
    <source>
        <dbReference type="PROSITE" id="PS51186"/>
    </source>
</evidence>
<dbReference type="AlphaFoldDB" id="A0A1H5LMW5"/>
<dbReference type="Pfam" id="PF13673">
    <property type="entry name" value="Acetyltransf_10"/>
    <property type="match status" value="1"/>
</dbReference>
<dbReference type="GO" id="GO:0016747">
    <property type="term" value="F:acyltransferase activity, transferring groups other than amino-acyl groups"/>
    <property type="evidence" value="ECO:0007669"/>
    <property type="project" value="InterPro"/>
</dbReference>
<sequence>MLVCNTDPMLPFRFSTSAIISNDAVLALYESVGWSAYASNPELLCRAIKGSSFVVTAWSEDGRLIGLARAVSDDATICYVQDILVNPDFQGAGLGRGLFAQVTERYQHVRQTVLITDDQPKQRAFYESMGLAEGSNFAPEPIRVFARFR</sequence>
<dbReference type="SUPFAM" id="SSF55729">
    <property type="entry name" value="Acyl-CoA N-acyltransferases (Nat)"/>
    <property type="match status" value="1"/>
</dbReference>
<gene>
    <name evidence="2" type="ORF">SAMN04489740_2509</name>
</gene>
<dbReference type="InterPro" id="IPR000182">
    <property type="entry name" value="GNAT_dom"/>
</dbReference>
<dbReference type="PANTHER" id="PTHR43233:SF1">
    <property type="entry name" value="FAMILY N-ACETYLTRANSFERASE, PUTATIVE (AFU_ORTHOLOGUE AFUA_6G03350)-RELATED"/>
    <property type="match status" value="1"/>
</dbReference>
<reference evidence="2 3" key="1">
    <citation type="submission" date="2016-10" db="EMBL/GenBank/DDBJ databases">
        <authorList>
            <person name="de Groot N.N."/>
        </authorList>
    </citation>
    <scope>NUCLEOTIDE SEQUENCE [LARGE SCALE GENOMIC DNA]</scope>
    <source>
        <strain evidence="2 3">DSM 22274</strain>
    </source>
</reference>
<evidence type="ECO:0000313" key="3">
    <source>
        <dbReference type="Proteomes" id="UP000182725"/>
    </source>
</evidence>
<dbReference type="InterPro" id="IPR053144">
    <property type="entry name" value="Acetyltransferase_Butenolide"/>
</dbReference>
<name>A0A1H5LMW5_9MICC</name>
<dbReference type="Gene3D" id="3.40.630.30">
    <property type="match status" value="1"/>
</dbReference>
<dbReference type="EMBL" id="FNTV01000001">
    <property type="protein sequence ID" value="SEE77867.1"/>
    <property type="molecule type" value="Genomic_DNA"/>
</dbReference>
<dbReference type="PANTHER" id="PTHR43233">
    <property type="entry name" value="FAMILY N-ACETYLTRANSFERASE, PUTATIVE (AFU_ORTHOLOGUE AFUA_6G03350)-RELATED"/>
    <property type="match status" value="1"/>
</dbReference>
<protein>
    <submittedName>
        <fullName evidence="2">Acetyltransferase (GNAT) domain-containing protein</fullName>
    </submittedName>
</protein>
<feature type="domain" description="N-acetyltransferase" evidence="1">
    <location>
        <begin position="12"/>
        <end position="149"/>
    </location>
</feature>
<dbReference type="PROSITE" id="PS51186">
    <property type="entry name" value="GNAT"/>
    <property type="match status" value="1"/>
</dbReference>
<proteinExistence type="predicted"/>
<dbReference type="InterPro" id="IPR016181">
    <property type="entry name" value="Acyl_CoA_acyltransferase"/>
</dbReference>
<organism evidence="2 3">
    <name type="scientific">Arthrobacter alpinus</name>
    <dbReference type="NCBI Taxonomy" id="656366"/>
    <lineage>
        <taxon>Bacteria</taxon>
        <taxon>Bacillati</taxon>
        <taxon>Actinomycetota</taxon>
        <taxon>Actinomycetes</taxon>
        <taxon>Micrococcales</taxon>
        <taxon>Micrococcaceae</taxon>
        <taxon>Arthrobacter</taxon>
    </lineage>
</organism>
<accession>A0A1H5LMW5</accession>
<dbReference type="Proteomes" id="UP000182725">
    <property type="component" value="Unassembled WGS sequence"/>
</dbReference>
<keyword evidence="2" id="KW-0808">Transferase</keyword>